<sequence length="76" mass="9130">MKRLRILLKAFALDLRCMWLLLSGWLRNRARKETMQRVDEACRVYARWRFLLDNPGCEAEIDAFERACREREARAA</sequence>
<evidence type="ECO:0000313" key="1">
    <source>
        <dbReference type="EMBL" id="SFP86653.1"/>
    </source>
</evidence>
<protein>
    <submittedName>
        <fullName evidence="1">Uncharacterized protein</fullName>
    </submittedName>
</protein>
<accession>A0A1I5TUD5</accession>
<dbReference type="EMBL" id="FOXA01000015">
    <property type="protein sequence ID" value="SFP86653.1"/>
    <property type="molecule type" value="Genomic_DNA"/>
</dbReference>
<dbReference type="RefSeq" id="WP_093424199.1">
    <property type="nucleotide sequence ID" value="NZ_FOXA01000015.1"/>
</dbReference>
<organism evidence="1 2">
    <name type="scientific">Tranquillimonas alkanivorans</name>
    <dbReference type="NCBI Taxonomy" id="441119"/>
    <lineage>
        <taxon>Bacteria</taxon>
        <taxon>Pseudomonadati</taxon>
        <taxon>Pseudomonadota</taxon>
        <taxon>Alphaproteobacteria</taxon>
        <taxon>Rhodobacterales</taxon>
        <taxon>Roseobacteraceae</taxon>
        <taxon>Tranquillimonas</taxon>
    </lineage>
</organism>
<proteinExistence type="predicted"/>
<reference evidence="1 2" key="1">
    <citation type="submission" date="2016-10" db="EMBL/GenBank/DDBJ databases">
        <authorList>
            <person name="de Groot N.N."/>
        </authorList>
    </citation>
    <scope>NUCLEOTIDE SEQUENCE [LARGE SCALE GENOMIC DNA]</scope>
    <source>
        <strain evidence="1 2">DSM 19547</strain>
    </source>
</reference>
<dbReference type="Proteomes" id="UP000199356">
    <property type="component" value="Unassembled WGS sequence"/>
</dbReference>
<name>A0A1I5TUD5_9RHOB</name>
<evidence type="ECO:0000313" key="2">
    <source>
        <dbReference type="Proteomes" id="UP000199356"/>
    </source>
</evidence>
<dbReference type="AlphaFoldDB" id="A0A1I5TUD5"/>
<gene>
    <name evidence="1" type="ORF">SAMN04488047_11532</name>
</gene>
<keyword evidence="2" id="KW-1185">Reference proteome</keyword>